<dbReference type="Pfam" id="PF01476">
    <property type="entry name" value="LysM"/>
    <property type="match status" value="2"/>
</dbReference>
<dbReference type="AlphaFoldDB" id="W4QUH6"/>
<dbReference type="PANTHER" id="PTHR33734">
    <property type="entry name" value="LYSM DOMAIN-CONTAINING GPI-ANCHORED PROTEIN 2"/>
    <property type="match status" value="1"/>
</dbReference>
<dbReference type="Gene3D" id="3.10.350.10">
    <property type="entry name" value="LysM domain"/>
    <property type="match status" value="2"/>
</dbReference>
<dbReference type="PANTHER" id="PTHR33734:SF22">
    <property type="entry name" value="MEMBRANE-BOUND LYTIC MUREIN TRANSGLYCOSYLASE D"/>
    <property type="match status" value="1"/>
</dbReference>
<proteinExistence type="predicted"/>
<comment type="caution">
    <text evidence="2">The sequence shown here is derived from an EMBL/GenBank/DDBJ whole genome shotgun (WGS) entry which is preliminary data.</text>
</comment>
<dbReference type="CDD" id="cd00118">
    <property type="entry name" value="LysM"/>
    <property type="match status" value="2"/>
</dbReference>
<protein>
    <recommendedName>
        <fullName evidence="1">LysM domain-containing protein</fullName>
    </recommendedName>
</protein>
<dbReference type="GO" id="GO:0008932">
    <property type="term" value="F:lytic endotransglycosylase activity"/>
    <property type="evidence" value="ECO:0007669"/>
    <property type="project" value="TreeGrafter"/>
</dbReference>
<evidence type="ECO:0000313" key="3">
    <source>
        <dbReference type="Proteomes" id="UP000018896"/>
    </source>
</evidence>
<dbReference type="InterPro" id="IPR036779">
    <property type="entry name" value="LysM_dom_sf"/>
</dbReference>
<name>W4QUH6_HALA3</name>
<dbReference type="SMART" id="SM00257">
    <property type="entry name" value="LysM"/>
    <property type="match status" value="2"/>
</dbReference>
<feature type="domain" description="LysM" evidence="1">
    <location>
        <begin position="87"/>
        <end position="131"/>
    </location>
</feature>
<dbReference type="eggNOG" id="COG1388">
    <property type="taxonomic scope" value="Bacteria"/>
</dbReference>
<evidence type="ECO:0000313" key="2">
    <source>
        <dbReference type="EMBL" id="GAE35825.1"/>
    </source>
</evidence>
<dbReference type="SUPFAM" id="SSF54106">
    <property type="entry name" value="LysM domain"/>
    <property type="match status" value="2"/>
</dbReference>
<dbReference type="Proteomes" id="UP000018896">
    <property type="component" value="Unassembled WGS sequence"/>
</dbReference>
<gene>
    <name evidence="2" type="ORF">JCM9157_2962</name>
</gene>
<dbReference type="PROSITE" id="PS51782">
    <property type="entry name" value="LYSM"/>
    <property type="match status" value="2"/>
</dbReference>
<accession>W4QUH6</accession>
<organism evidence="2 3">
    <name type="scientific">Halalkalibacter akibai (strain ATCC 43226 / DSM 21942 / CIP 109018 / JCM 9157 / 1139)</name>
    <name type="common">Bacillus akibai</name>
    <dbReference type="NCBI Taxonomy" id="1236973"/>
    <lineage>
        <taxon>Bacteria</taxon>
        <taxon>Bacillati</taxon>
        <taxon>Bacillota</taxon>
        <taxon>Bacilli</taxon>
        <taxon>Bacillales</taxon>
        <taxon>Bacillaceae</taxon>
        <taxon>Halalkalibacter</taxon>
    </lineage>
</organism>
<reference evidence="2 3" key="1">
    <citation type="journal article" date="2014" name="Genome Announc.">
        <title>Draft Genome Sequences of Three Alkaliphilic Bacillus Strains, Bacillus wakoensis JCM 9140T, Bacillus akibai JCM 9157T, and Bacillus hemicellulosilyticus JCM 9152T.</title>
        <authorList>
            <person name="Yuki M."/>
            <person name="Oshima K."/>
            <person name="Suda W."/>
            <person name="Oshida Y."/>
            <person name="Kitamura K."/>
            <person name="Iida T."/>
            <person name="Hattori M."/>
            <person name="Ohkuma M."/>
        </authorList>
    </citation>
    <scope>NUCLEOTIDE SEQUENCE [LARGE SCALE GENOMIC DNA]</scope>
    <source>
        <strain evidence="2 3">JCM 9157</strain>
    </source>
</reference>
<sequence length="277" mass="30334">MQIGQVLTIPGGMQTPFASPAQRSTFTYTVASGDSLSVIANRFSVTVESIRSANQLGSDLLQVGQRLVIPDALNAPAQTSNNSITYTTHTVRSGDTIWDLSVRYGIPQTELLSANNLTMRSTLSIGQQLRIPVHHIAVKPVVSQRHGELLDWWTEAQYVFSIGKTAKVTDFVTGQSFYIKRTIGANHADCETVSVADTNIARSIWGGFSWTPRAVIVEVDGRRLAASMSFMPHDVQYIQNNGITGHFDVYFSNSTRHVDGRADASHQAQLERAAGIR</sequence>
<dbReference type="InterPro" id="IPR018392">
    <property type="entry name" value="LysM"/>
</dbReference>
<dbReference type="STRING" id="1236973.JCM9157_2962"/>
<keyword evidence="3" id="KW-1185">Reference proteome</keyword>
<feature type="domain" description="LysM" evidence="1">
    <location>
        <begin position="26"/>
        <end position="69"/>
    </location>
</feature>
<dbReference type="EMBL" id="BAUV01000023">
    <property type="protein sequence ID" value="GAE35825.1"/>
    <property type="molecule type" value="Genomic_DNA"/>
</dbReference>
<evidence type="ECO:0000259" key="1">
    <source>
        <dbReference type="PROSITE" id="PS51782"/>
    </source>
</evidence>